<feature type="transmembrane region" description="Helical" evidence="1">
    <location>
        <begin position="160"/>
        <end position="180"/>
    </location>
</feature>
<accession>A0A1M6FML7</accession>
<evidence type="ECO:0000313" key="3">
    <source>
        <dbReference type="Proteomes" id="UP000184342"/>
    </source>
</evidence>
<gene>
    <name evidence="2" type="ORF">SAMN02745691_01149</name>
</gene>
<evidence type="ECO:0000313" key="2">
    <source>
        <dbReference type="EMBL" id="SHI98893.1"/>
    </source>
</evidence>
<evidence type="ECO:0000256" key="1">
    <source>
        <dbReference type="SAM" id="Phobius"/>
    </source>
</evidence>
<protein>
    <recommendedName>
        <fullName evidence="4">YhhN-like protein</fullName>
    </recommendedName>
</protein>
<keyword evidence="3" id="KW-1185">Reference proteome</keyword>
<keyword evidence="1" id="KW-1133">Transmembrane helix</keyword>
<feature type="transmembrane region" description="Helical" evidence="1">
    <location>
        <begin position="78"/>
        <end position="95"/>
    </location>
</feature>
<organism evidence="2 3">
    <name type="scientific">Parasporobacterium paucivorans DSM 15970</name>
    <dbReference type="NCBI Taxonomy" id="1122934"/>
    <lineage>
        <taxon>Bacteria</taxon>
        <taxon>Bacillati</taxon>
        <taxon>Bacillota</taxon>
        <taxon>Clostridia</taxon>
        <taxon>Lachnospirales</taxon>
        <taxon>Lachnospiraceae</taxon>
        <taxon>Parasporobacterium</taxon>
    </lineage>
</organism>
<feature type="transmembrane region" description="Helical" evidence="1">
    <location>
        <begin position="7"/>
        <end position="23"/>
    </location>
</feature>
<dbReference type="RefSeq" id="WP_073993407.1">
    <property type="nucleotide sequence ID" value="NZ_FQYT01000010.1"/>
</dbReference>
<reference evidence="2 3" key="1">
    <citation type="submission" date="2016-11" db="EMBL/GenBank/DDBJ databases">
        <authorList>
            <person name="Jaros S."/>
            <person name="Januszkiewicz K."/>
            <person name="Wedrychowicz H."/>
        </authorList>
    </citation>
    <scope>NUCLEOTIDE SEQUENCE [LARGE SCALE GENOMIC DNA]</scope>
    <source>
        <strain evidence="2 3">DSM 15970</strain>
    </source>
</reference>
<proteinExistence type="predicted"/>
<keyword evidence="1" id="KW-0472">Membrane</keyword>
<dbReference type="EMBL" id="FQYT01000010">
    <property type="protein sequence ID" value="SHI98893.1"/>
    <property type="molecule type" value="Genomic_DNA"/>
</dbReference>
<feature type="transmembrane region" description="Helical" evidence="1">
    <location>
        <begin position="29"/>
        <end position="46"/>
    </location>
</feature>
<keyword evidence="1" id="KW-0812">Transmembrane</keyword>
<feature type="transmembrane region" description="Helical" evidence="1">
    <location>
        <begin position="102"/>
        <end position="121"/>
    </location>
</feature>
<evidence type="ECO:0008006" key="4">
    <source>
        <dbReference type="Google" id="ProtNLM"/>
    </source>
</evidence>
<feature type="transmembrane region" description="Helical" evidence="1">
    <location>
        <begin position="127"/>
        <end position="148"/>
    </location>
</feature>
<feature type="transmembrane region" description="Helical" evidence="1">
    <location>
        <begin position="53"/>
        <end position="72"/>
    </location>
</feature>
<dbReference type="STRING" id="1122934.SAMN02745691_01149"/>
<dbReference type="AlphaFoldDB" id="A0A1M6FML7"/>
<feature type="transmembrane region" description="Helical" evidence="1">
    <location>
        <begin position="200"/>
        <end position="217"/>
    </location>
</feature>
<sequence>MGSNPATLSFLSIIVILSGLMIGNQSPDIKYLAVFLCLIYSIYGTYKRGAASIRALLIPSALFLAFMADYYLLYTRQGGAGIILFILVQSCYFLYIHPVKRILPVMAYLLLLSLAAERFFISPAGPVIILSIVYGTMSVFNIAGYIGTFIYRQNIPGKKLLLAGILLLFFCDIHVALWNLNSYISFDNNFFETWSGISGSIIWLLYLPSVVCVALSSNPPDMPKV</sequence>
<name>A0A1M6FML7_9FIRM</name>
<dbReference type="Proteomes" id="UP000184342">
    <property type="component" value="Unassembled WGS sequence"/>
</dbReference>
<dbReference type="OrthoDB" id="1707404at2"/>